<organism evidence="6 7">
    <name type="scientific">Hibiscus syriacus</name>
    <name type="common">Rose of Sharon</name>
    <dbReference type="NCBI Taxonomy" id="106335"/>
    <lineage>
        <taxon>Eukaryota</taxon>
        <taxon>Viridiplantae</taxon>
        <taxon>Streptophyta</taxon>
        <taxon>Embryophyta</taxon>
        <taxon>Tracheophyta</taxon>
        <taxon>Spermatophyta</taxon>
        <taxon>Magnoliopsida</taxon>
        <taxon>eudicotyledons</taxon>
        <taxon>Gunneridae</taxon>
        <taxon>Pentapetalae</taxon>
        <taxon>rosids</taxon>
        <taxon>malvids</taxon>
        <taxon>Malvales</taxon>
        <taxon>Malvaceae</taxon>
        <taxon>Malvoideae</taxon>
        <taxon>Hibiscus</taxon>
    </lineage>
</organism>
<evidence type="ECO:0000313" key="6">
    <source>
        <dbReference type="EMBL" id="KAE8724327.1"/>
    </source>
</evidence>
<dbReference type="InterPro" id="IPR020097">
    <property type="entry name" value="PsdUridine_synth_TruA_a/b_dom"/>
</dbReference>
<evidence type="ECO:0000256" key="3">
    <source>
        <dbReference type="ARBA" id="ARBA00023235"/>
    </source>
</evidence>
<dbReference type="InterPro" id="IPR020103">
    <property type="entry name" value="PsdUridine_synth_cat_dom_sf"/>
</dbReference>
<evidence type="ECO:0000256" key="4">
    <source>
        <dbReference type="RuleBase" id="RU003792"/>
    </source>
</evidence>
<dbReference type="EMBL" id="VEPZ02000472">
    <property type="protein sequence ID" value="KAE8724327.1"/>
    <property type="molecule type" value="Genomic_DNA"/>
</dbReference>
<dbReference type="SUPFAM" id="SSF55120">
    <property type="entry name" value="Pseudouridine synthase"/>
    <property type="match status" value="1"/>
</dbReference>
<comment type="caution">
    <text evidence="6">The sequence shown here is derived from an EMBL/GenBank/DDBJ whole genome shotgun (WGS) entry which is preliminary data.</text>
</comment>
<evidence type="ECO:0000256" key="1">
    <source>
        <dbReference type="ARBA" id="ARBA00009375"/>
    </source>
</evidence>
<gene>
    <name evidence="6" type="ORF">F3Y22_tig00010533pilonHSYRG00192</name>
</gene>
<dbReference type="PANTHER" id="PTHR11142">
    <property type="entry name" value="PSEUDOURIDYLATE SYNTHASE"/>
    <property type="match status" value="1"/>
</dbReference>
<accession>A0A6A3C757</accession>
<dbReference type="InterPro" id="IPR001406">
    <property type="entry name" value="PsdUridine_synth_TruA"/>
</dbReference>
<evidence type="ECO:0000259" key="5">
    <source>
        <dbReference type="Pfam" id="PF01416"/>
    </source>
</evidence>
<dbReference type="GO" id="GO:0005634">
    <property type="term" value="C:nucleus"/>
    <property type="evidence" value="ECO:0007669"/>
    <property type="project" value="TreeGrafter"/>
</dbReference>
<dbReference type="Gene3D" id="3.30.70.660">
    <property type="entry name" value="Pseudouridine synthase I, catalytic domain, C-terminal subdomain"/>
    <property type="match status" value="1"/>
</dbReference>
<comment type="catalytic activity">
    <reaction evidence="4">
        <text>uridine(38/39/40) in tRNA = pseudouridine(38/39/40) in tRNA</text>
        <dbReference type="Rhea" id="RHEA:22376"/>
        <dbReference type="Rhea" id="RHEA-COMP:10085"/>
        <dbReference type="Rhea" id="RHEA-COMP:10087"/>
        <dbReference type="ChEBI" id="CHEBI:65314"/>
        <dbReference type="ChEBI" id="CHEBI:65315"/>
        <dbReference type="EC" id="5.4.99.12"/>
    </reaction>
</comment>
<dbReference type="GO" id="GO:0003723">
    <property type="term" value="F:RNA binding"/>
    <property type="evidence" value="ECO:0007669"/>
    <property type="project" value="InterPro"/>
</dbReference>
<proteinExistence type="inferred from homology"/>
<dbReference type="Proteomes" id="UP000436088">
    <property type="component" value="Unassembled WGS sequence"/>
</dbReference>
<dbReference type="GO" id="GO:1990481">
    <property type="term" value="P:mRNA pseudouridine synthesis"/>
    <property type="evidence" value="ECO:0007669"/>
    <property type="project" value="TreeGrafter"/>
</dbReference>
<comment type="similarity">
    <text evidence="1 4">Belongs to the tRNA pseudouridine synthase TruA family.</text>
</comment>
<feature type="domain" description="Pseudouridine synthase I TruA alpha/beta" evidence="5">
    <location>
        <begin position="5"/>
        <end position="117"/>
    </location>
</feature>
<keyword evidence="2 4" id="KW-0819">tRNA processing</keyword>
<evidence type="ECO:0000313" key="7">
    <source>
        <dbReference type="Proteomes" id="UP000436088"/>
    </source>
</evidence>
<keyword evidence="7" id="KW-1185">Reference proteome</keyword>
<protein>
    <recommendedName>
        <fullName evidence="4">tRNA pseudouridine synthase</fullName>
        <ecNumber evidence="4">5.4.99.12</ecNumber>
    </recommendedName>
</protein>
<dbReference type="EC" id="5.4.99.12" evidence="4"/>
<sequence>MKAEDPAAHRYIVSFHANKVVTVEGIDFVKCEAVGQSFMLHQIRKMIGVAVAIMRNCTPESLIKTALRNMIYSIIDIFGEYHVPNPNMSDISVKDRAVHINVPTAPEVGLYLDECIFSSYNQKWKDTHEELSMKAYAEEAEEFKMKFIYSHISSTECEEGTVGLWLHSLNHRNYPDLRACSGDTIDGKKSPKVGDGADTMECG</sequence>
<evidence type="ECO:0000256" key="2">
    <source>
        <dbReference type="ARBA" id="ARBA00022694"/>
    </source>
</evidence>
<dbReference type="GO" id="GO:0160147">
    <property type="term" value="F:tRNA pseudouridine(38-40) synthase activity"/>
    <property type="evidence" value="ECO:0007669"/>
    <property type="project" value="UniProtKB-EC"/>
</dbReference>
<dbReference type="Pfam" id="PF01416">
    <property type="entry name" value="PseudoU_synth_1"/>
    <property type="match status" value="1"/>
</dbReference>
<keyword evidence="3 4" id="KW-0413">Isomerase</keyword>
<dbReference type="InterPro" id="IPR020095">
    <property type="entry name" value="PsdUridine_synth_TruA_C"/>
</dbReference>
<name>A0A6A3C757_HIBSY</name>
<dbReference type="PANTHER" id="PTHR11142:SF4">
    <property type="entry name" value="PSEUDOURIDYLATE SYNTHASE 1 HOMOLOG"/>
    <property type="match status" value="1"/>
</dbReference>
<dbReference type="AlphaFoldDB" id="A0A6A3C757"/>
<dbReference type="GO" id="GO:0031119">
    <property type="term" value="P:tRNA pseudouridine synthesis"/>
    <property type="evidence" value="ECO:0007669"/>
    <property type="project" value="TreeGrafter"/>
</dbReference>
<reference evidence="6" key="1">
    <citation type="submission" date="2019-09" db="EMBL/GenBank/DDBJ databases">
        <title>Draft genome information of white flower Hibiscus syriacus.</title>
        <authorList>
            <person name="Kim Y.-M."/>
        </authorList>
    </citation>
    <scope>NUCLEOTIDE SEQUENCE [LARGE SCALE GENOMIC DNA]</scope>
    <source>
        <strain evidence="6">YM2019G1</strain>
    </source>
</reference>